<dbReference type="Pfam" id="PF01521">
    <property type="entry name" value="Fe-S_biosyn"/>
    <property type="match status" value="1"/>
</dbReference>
<dbReference type="GO" id="GO:0051539">
    <property type="term" value="F:4 iron, 4 sulfur cluster binding"/>
    <property type="evidence" value="ECO:0007669"/>
    <property type="project" value="TreeGrafter"/>
</dbReference>
<protein>
    <submittedName>
        <fullName evidence="2">Iron-sulfur cluster insertion protein ErpA</fullName>
    </submittedName>
</protein>
<dbReference type="NCBIfam" id="TIGR00049">
    <property type="entry name" value="iron-sulfur cluster assembly accessory protein"/>
    <property type="match status" value="1"/>
</dbReference>
<dbReference type="GO" id="GO:0016226">
    <property type="term" value="P:iron-sulfur cluster assembly"/>
    <property type="evidence" value="ECO:0007669"/>
    <property type="project" value="InterPro"/>
</dbReference>
<dbReference type="NCBIfam" id="NF010147">
    <property type="entry name" value="PRK13623.1"/>
    <property type="match status" value="1"/>
</dbReference>
<reference evidence="2 3" key="2">
    <citation type="submission" date="2019-05" db="EMBL/GenBank/DDBJ databases">
        <title>Genome evolution of the obligate endosymbiont Buchnera aphidicola.</title>
        <authorList>
            <person name="Moran N.A."/>
        </authorList>
    </citation>
    <scope>NUCLEOTIDE SEQUENCE [LARGE SCALE GENOMIC DNA]</scope>
    <source>
        <strain evidence="2 3">Tca</strain>
    </source>
</reference>
<gene>
    <name evidence="2" type="primary">erpA</name>
    <name evidence="2" type="ORF">D9V80_00845</name>
</gene>
<accession>A0A4D6YF71</accession>
<dbReference type="RefSeq" id="WP_158353309.1">
    <property type="nucleotide sequence ID" value="NZ_CP034852.1"/>
</dbReference>
<sequence>MIKITEIAYLNIKKKIYYISKTVEKYNFRVYIQGGGCNGFQYKFIIDENINQDDIIIREKNIKIVIDSISFQYLQGSTIDYLENLEGSRFLIKNPQAKNTCGCGLSFNI</sequence>
<dbReference type="GO" id="GO:0005506">
    <property type="term" value="F:iron ion binding"/>
    <property type="evidence" value="ECO:0007669"/>
    <property type="project" value="TreeGrafter"/>
</dbReference>
<dbReference type="InterPro" id="IPR016092">
    <property type="entry name" value="ATAP"/>
</dbReference>
<evidence type="ECO:0000313" key="2">
    <source>
        <dbReference type="EMBL" id="QCI26713.1"/>
    </source>
</evidence>
<dbReference type="GO" id="GO:0051537">
    <property type="term" value="F:2 iron, 2 sulfur cluster binding"/>
    <property type="evidence" value="ECO:0007669"/>
    <property type="project" value="TreeGrafter"/>
</dbReference>
<dbReference type="InterPro" id="IPR035903">
    <property type="entry name" value="HesB-like_dom_sf"/>
</dbReference>
<organism evidence="2 3">
    <name type="scientific">Buchnera aphidicola</name>
    <name type="common">Thelaxes californica</name>
    <dbReference type="NCBI Taxonomy" id="1315998"/>
    <lineage>
        <taxon>Bacteria</taxon>
        <taxon>Pseudomonadati</taxon>
        <taxon>Pseudomonadota</taxon>
        <taxon>Gammaproteobacteria</taxon>
        <taxon>Enterobacterales</taxon>
        <taxon>Erwiniaceae</taxon>
        <taxon>Buchnera</taxon>
    </lineage>
</organism>
<proteinExistence type="predicted"/>
<name>A0A4D6YF71_9GAMM</name>
<dbReference type="Proteomes" id="UP000298782">
    <property type="component" value="Chromosome"/>
</dbReference>
<keyword evidence="3" id="KW-1185">Reference proteome</keyword>
<dbReference type="InterPro" id="IPR017870">
    <property type="entry name" value="FeS_cluster_insertion_CS"/>
</dbReference>
<dbReference type="OrthoDB" id="9801228at2"/>
<evidence type="ECO:0000259" key="1">
    <source>
        <dbReference type="Pfam" id="PF01521"/>
    </source>
</evidence>
<reference evidence="2 3" key="1">
    <citation type="submission" date="2018-12" db="EMBL/GenBank/DDBJ databases">
        <authorList>
            <person name="Chong R.A."/>
        </authorList>
    </citation>
    <scope>NUCLEOTIDE SEQUENCE [LARGE SCALE GENOMIC DNA]</scope>
    <source>
        <strain evidence="2 3">Tca</strain>
    </source>
</reference>
<evidence type="ECO:0000313" key="3">
    <source>
        <dbReference type="Proteomes" id="UP000298782"/>
    </source>
</evidence>
<dbReference type="PROSITE" id="PS01152">
    <property type="entry name" value="HESB"/>
    <property type="match status" value="1"/>
</dbReference>
<dbReference type="EMBL" id="CP034852">
    <property type="protein sequence ID" value="QCI26713.1"/>
    <property type="molecule type" value="Genomic_DNA"/>
</dbReference>
<dbReference type="AlphaFoldDB" id="A0A4D6YF71"/>
<feature type="domain" description="Core" evidence="1">
    <location>
        <begin position="2"/>
        <end position="104"/>
    </location>
</feature>
<dbReference type="PANTHER" id="PTHR43011:SF1">
    <property type="entry name" value="IRON-SULFUR CLUSTER ASSEMBLY 2 HOMOLOG, MITOCHONDRIAL"/>
    <property type="match status" value="1"/>
</dbReference>
<dbReference type="PANTHER" id="PTHR43011">
    <property type="entry name" value="IRON-SULFUR CLUSTER ASSEMBLY 2 HOMOLOG, MITOCHONDRIAL"/>
    <property type="match status" value="1"/>
</dbReference>
<dbReference type="SUPFAM" id="SSF89360">
    <property type="entry name" value="HesB-like domain"/>
    <property type="match status" value="1"/>
</dbReference>
<dbReference type="InterPro" id="IPR000361">
    <property type="entry name" value="ATAP_core_dom"/>
</dbReference>
<dbReference type="Gene3D" id="2.60.300.12">
    <property type="entry name" value="HesB-like domain"/>
    <property type="match status" value="1"/>
</dbReference>